<comment type="caution">
    <text evidence="2">The sequence shown here is derived from an EMBL/GenBank/DDBJ whole genome shotgun (WGS) entry which is preliminary data.</text>
</comment>
<name>A0A9P5AWR9_9HYPO</name>
<feature type="domain" description="DUF6603" evidence="1">
    <location>
        <begin position="391"/>
        <end position="609"/>
    </location>
</feature>
<dbReference type="AlphaFoldDB" id="A0A9P5AWR9"/>
<proteinExistence type="predicted"/>
<evidence type="ECO:0000313" key="3">
    <source>
        <dbReference type="Proteomes" id="UP000737391"/>
    </source>
</evidence>
<sequence length="609" mass="65362">MNECDSLLRQAREFLEAVKPKALEVGFGFGTDGGLGGIQRVAATLQVELSAGKTHFDDRISGHRKGLPSCEPWREILPDVSSNILNYIDLKILYGLQSLPKGIPTQIQITEISLGKARMELHGMLVCDDSDDTDPKDVPRVSLGLIGVRASIQWNNLEPLGLAITSCSFSLGVEVLLHAVEPKVVIGSTTPLVPATLIGDISYGDEASFLEAPPNAAMEMFQHFSMETLVARKGTHAPEAPNTQLLVLVASVHFSSISLTFIQWRDPAWPPSVSSKRITSYGGPDRAFPWSAHKVTEQLLAQALGNTSGDQLDDRIGQRSSAGVTKREFDALAIATVKPTDSLFFKANKDQGVSTAVLEYVFAHPKQPQKSLCRGPSLRTSGSNQAEESSNKALCPLTIENVGLQCDRDTNRLGIVLDVTFLLGPIGLALLGLSLSCKLQSSSLSLALRYPLQSTSLLDDAAAAEETSGLIVSFDKDPLTIAGGFMYATVSGADYYAGGLIFKFKPWMVMAAGVYGQVPHPNNTKTLSYRGSGMICVDSSGDKIWDESWDESSTDESCLIGDCLGAPHNGSFTMLFIIFKLESLLFSVGFADISGLTGGVGVNTDVRLP</sequence>
<dbReference type="OrthoDB" id="5352492at2759"/>
<accession>A0A9P5AWR9</accession>
<dbReference type="Proteomes" id="UP000737391">
    <property type="component" value="Unassembled WGS sequence"/>
</dbReference>
<protein>
    <submittedName>
        <fullName evidence="2">Transcriptional activator srcap</fullName>
    </submittedName>
</protein>
<keyword evidence="3" id="KW-1185">Reference proteome</keyword>
<dbReference type="InterPro" id="IPR046538">
    <property type="entry name" value="DUF6603"/>
</dbReference>
<gene>
    <name evidence="2" type="ORF">FAGAP_13121</name>
</gene>
<evidence type="ECO:0000313" key="2">
    <source>
        <dbReference type="EMBL" id="KAF4473441.1"/>
    </source>
</evidence>
<organism evidence="2 3">
    <name type="scientific">Fusarium agapanthi</name>
    <dbReference type="NCBI Taxonomy" id="1803897"/>
    <lineage>
        <taxon>Eukaryota</taxon>
        <taxon>Fungi</taxon>
        <taxon>Dikarya</taxon>
        <taxon>Ascomycota</taxon>
        <taxon>Pezizomycotina</taxon>
        <taxon>Sordariomycetes</taxon>
        <taxon>Hypocreomycetidae</taxon>
        <taxon>Hypocreales</taxon>
        <taxon>Nectriaceae</taxon>
        <taxon>Fusarium</taxon>
        <taxon>Fusarium fujikuroi species complex</taxon>
    </lineage>
</organism>
<reference evidence="2" key="1">
    <citation type="submission" date="2020-01" db="EMBL/GenBank/DDBJ databases">
        <title>Identification and distribution of gene clusters putatively required for synthesis of sphingolipid metabolism inhibitors in phylogenetically diverse species of the filamentous fungus Fusarium.</title>
        <authorList>
            <person name="Kim H.-S."/>
            <person name="Busman M."/>
            <person name="Brown D.W."/>
            <person name="Divon H."/>
            <person name="Uhlig S."/>
            <person name="Proctor R.H."/>
        </authorList>
    </citation>
    <scope>NUCLEOTIDE SEQUENCE</scope>
    <source>
        <strain evidence="2">NRRL 31653</strain>
    </source>
</reference>
<dbReference type="Pfam" id="PF20248">
    <property type="entry name" value="DUF6603"/>
    <property type="match status" value="1"/>
</dbReference>
<dbReference type="EMBL" id="LUFC02001625">
    <property type="protein sequence ID" value="KAF4473441.1"/>
    <property type="molecule type" value="Genomic_DNA"/>
</dbReference>
<evidence type="ECO:0000259" key="1">
    <source>
        <dbReference type="Pfam" id="PF20248"/>
    </source>
</evidence>